<dbReference type="InterPro" id="IPR008271">
    <property type="entry name" value="Ser/Thr_kinase_AS"/>
</dbReference>
<name>A0AAD9SJ13_PHOAM</name>
<dbReference type="SMART" id="SM00220">
    <property type="entry name" value="S_TKc"/>
    <property type="match status" value="1"/>
</dbReference>
<dbReference type="InterPro" id="IPR000719">
    <property type="entry name" value="Prot_kinase_dom"/>
</dbReference>
<dbReference type="InterPro" id="IPR011009">
    <property type="entry name" value="Kinase-like_dom_sf"/>
</dbReference>
<dbReference type="SUPFAM" id="SSF56112">
    <property type="entry name" value="Protein kinase-like (PK-like)"/>
    <property type="match status" value="1"/>
</dbReference>
<feature type="domain" description="Protein kinase" evidence="1">
    <location>
        <begin position="4"/>
        <end position="313"/>
    </location>
</feature>
<dbReference type="PROSITE" id="PS00108">
    <property type="entry name" value="PROTEIN_KINASE_ST"/>
    <property type="match status" value="1"/>
</dbReference>
<evidence type="ECO:0000313" key="2">
    <source>
        <dbReference type="EMBL" id="KAK2610078.1"/>
    </source>
</evidence>
<dbReference type="PANTHER" id="PTHR44167">
    <property type="entry name" value="OVARIAN-SPECIFIC SERINE/THREONINE-PROTEIN KINASE LOK-RELATED"/>
    <property type="match status" value="1"/>
</dbReference>
<dbReference type="EMBL" id="JAUJFL010000002">
    <property type="protein sequence ID" value="KAK2610078.1"/>
    <property type="molecule type" value="Genomic_DNA"/>
</dbReference>
<dbReference type="AlphaFoldDB" id="A0AAD9SJ13"/>
<proteinExistence type="predicted"/>
<dbReference type="GO" id="GO:0005634">
    <property type="term" value="C:nucleus"/>
    <property type="evidence" value="ECO:0007669"/>
    <property type="project" value="TreeGrafter"/>
</dbReference>
<dbReference type="Proteomes" id="UP001265746">
    <property type="component" value="Unassembled WGS sequence"/>
</dbReference>
<gene>
    <name evidence="2" type="ORF">N8I77_003535</name>
</gene>
<comment type="caution">
    <text evidence="2">The sequence shown here is derived from an EMBL/GenBank/DDBJ whole genome shotgun (WGS) entry which is preliminary data.</text>
</comment>
<evidence type="ECO:0000313" key="3">
    <source>
        <dbReference type="Proteomes" id="UP001265746"/>
    </source>
</evidence>
<dbReference type="PANTHER" id="PTHR44167:SF30">
    <property type="entry name" value="PHOSPHORYLASE KINASE"/>
    <property type="match status" value="1"/>
</dbReference>
<reference evidence="2" key="1">
    <citation type="submission" date="2023-06" db="EMBL/GenBank/DDBJ databases">
        <authorList>
            <person name="Noh H."/>
        </authorList>
    </citation>
    <scope>NUCLEOTIDE SEQUENCE</scope>
    <source>
        <strain evidence="2">DUCC20226</strain>
    </source>
</reference>
<protein>
    <recommendedName>
        <fullName evidence="1">Protein kinase domain-containing protein</fullName>
    </recommendedName>
</protein>
<dbReference type="Pfam" id="PF00069">
    <property type="entry name" value="Pkinase"/>
    <property type="match status" value="1"/>
</dbReference>
<dbReference type="GO" id="GO:0044773">
    <property type="term" value="P:mitotic DNA damage checkpoint signaling"/>
    <property type="evidence" value="ECO:0007669"/>
    <property type="project" value="TreeGrafter"/>
</dbReference>
<evidence type="ECO:0000259" key="1">
    <source>
        <dbReference type="PROSITE" id="PS50011"/>
    </source>
</evidence>
<accession>A0AAD9SJ13</accession>
<sequence length="316" mass="36613">MSSLFRLGQVLNGRAGQYRVSQQIQETVWLAKNQIEESVIIKSVQGHFRVANERDVLRQFSGRSPHIRPILDEIIDPAEPTSIVLRHLRGNLLEASMKSTLNRKELKYVSKSILQALQVLHSDGMVHADVKLDNILVNFESEDSENRFTEVQLADMGSSYREDHKYALQGAPIGAPMWRSPECLFELPWNTKTDIWSFGTLLISLIYGGNFNIFNPPGVPFNAAANEEYIFGVIKRQFQFFGPVTKKFLEIASEDALHVIVWLLENMRGSMKPFLRITEREMVKKDKEFIWWFMKFDPRDRPTAEEILAHEWWEDE</sequence>
<dbReference type="Gene3D" id="1.10.510.10">
    <property type="entry name" value="Transferase(Phosphotransferase) domain 1"/>
    <property type="match status" value="1"/>
</dbReference>
<keyword evidence="3" id="KW-1185">Reference proteome</keyword>
<dbReference type="PROSITE" id="PS50011">
    <property type="entry name" value="PROTEIN_KINASE_DOM"/>
    <property type="match status" value="1"/>
</dbReference>
<organism evidence="2 3">
    <name type="scientific">Phomopsis amygdali</name>
    <name type="common">Fusicoccum amygdali</name>
    <dbReference type="NCBI Taxonomy" id="1214568"/>
    <lineage>
        <taxon>Eukaryota</taxon>
        <taxon>Fungi</taxon>
        <taxon>Dikarya</taxon>
        <taxon>Ascomycota</taxon>
        <taxon>Pezizomycotina</taxon>
        <taxon>Sordariomycetes</taxon>
        <taxon>Sordariomycetidae</taxon>
        <taxon>Diaporthales</taxon>
        <taxon>Diaporthaceae</taxon>
        <taxon>Diaporthe</taxon>
    </lineage>
</organism>
<dbReference type="GO" id="GO:0004674">
    <property type="term" value="F:protein serine/threonine kinase activity"/>
    <property type="evidence" value="ECO:0007669"/>
    <property type="project" value="TreeGrafter"/>
</dbReference>
<dbReference type="GO" id="GO:0005524">
    <property type="term" value="F:ATP binding"/>
    <property type="evidence" value="ECO:0007669"/>
    <property type="project" value="InterPro"/>
</dbReference>